<sequence length="741" mass="76797">MVCLVRLRRIILSSPLICAAASCANAGEIGDAVKSLAGAATIRERISLKDLGLTQPVVLGSTDARREIYLPVPANVSLAEPSLVINGHYLRADGGRTTYTLALDGNVVAARSPADDAGDANIRIGVDGAPRPSGFVRLGLAWSSVTGRFLCDDERSIGNVLQISPDSYFDYGYDPSGVKDIAGAWSALPRKVLLLIAADTLENASYDAAWRLGVALERAGKAVEIVALPKPGSEVDVTGLDIPAPLAAVPAFAALAKGGKITLSSDAEVGALLLLNAPQVRAHIAVADPALAAGLKAALDAVAGELAKADPAAAGVLDALSTRNDTLLQPAGPKAVEIRTMAGRPVIAVAPDAAAAASNLFDSLWRRTALASRLVLNTVGKPEIGADSVALGAIDQAAGNLDVVARGDWTTTFDMGAGLFAGKVPSTMDIEVAAAPGATATSPVASVFINDYLLGAKRLAADGKPERISVAVPSYTLLPRNTVRVQFQRQPASDNCREVPQAFPAAVLPGSRIWLKSAPAAQDFSGMVSQLSGDSVVMVPQAWQAIATRTLPAVIHVADAAGVSPARADFSASATNASLTPQKPFLAFDVAVAGAAEAVKVAGDRVSIADKKGNIFYDVSGLDRIAVLQAVTDMKQPGISYRTIGQGPQFDAPFRFARGDIAVLGQEGILASTSSSGVPLYLNEDGSQGASNEPFTWSKLLDPDFWAHNLSWLITVIIIAAFLLLLLLAQRARKRAGSDQA</sequence>
<dbReference type="PROSITE" id="PS51257">
    <property type="entry name" value="PROKAR_LIPOPROTEIN"/>
    <property type="match status" value="1"/>
</dbReference>
<feature type="chain" id="PRO_5042516915" evidence="2">
    <location>
        <begin position="27"/>
        <end position="741"/>
    </location>
</feature>
<organism evidence="3 4">
    <name type="scientific">Phyllobacterium myrsinacearum</name>
    <dbReference type="NCBI Taxonomy" id="28101"/>
    <lineage>
        <taxon>Bacteria</taxon>
        <taxon>Pseudomonadati</taxon>
        <taxon>Pseudomonadota</taxon>
        <taxon>Alphaproteobacteria</taxon>
        <taxon>Hyphomicrobiales</taxon>
        <taxon>Phyllobacteriaceae</taxon>
        <taxon>Phyllobacterium</taxon>
    </lineage>
</organism>
<keyword evidence="1" id="KW-1133">Transmembrane helix</keyword>
<feature type="signal peptide" evidence="2">
    <location>
        <begin position="1"/>
        <end position="26"/>
    </location>
</feature>
<dbReference type="Proteomes" id="UP000238563">
    <property type="component" value="Unassembled WGS sequence"/>
</dbReference>
<keyword evidence="4" id="KW-1185">Reference proteome</keyword>
<name>A0A2S9JFV2_9HYPH</name>
<gene>
    <name evidence="3" type="ORF">C5750_18355</name>
</gene>
<evidence type="ECO:0000256" key="1">
    <source>
        <dbReference type="SAM" id="Phobius"/>
    </source>
</evidence>
<protein>
    <submittedName>
        <fullName evidence="3">Uncharacterized protein</fullName>
    </submittedName>
</protein>
<evidence type="ECO:0000313" key="4">
    <source>
        <dbReference type="Proteomes" id="UP000238563"/>
    </source>
</evidence>
<keyword evidence="1" id="KW-0472">Membrane</keyword>
<dbReference type="UniPathway" id="UPA00694"/>
<keyword evidence="2" id="KW-0732">Signal</keyword>
<proteinExistence type="predicted"/>
<accession>A0A2S9JFV2</accession>
<dbReference type="AlphaFoldDB" id="A0A2S9JFV2"/>
<evidence type="ECO:0000256" key="2">
    <source>
        <dbReference type="SAM" id="SignalP"/>
    </source>
</evidence>
<dbReference type="OrthoDB" id="7315676at2"/>
<comment type="caution">
    <text evidence="3">The sequence shown here is derived from an EMBL/GenBank/DDBJ whole genome shotgun (WGS) entry which is preliminary data.</text>
</comment>
<feature type="transmembrane region" description="Helical" evidence="1">
    <location>
        <begin position="710"/>
        <end position="729"/>
    </location>
</feature>
<evidence type="ECO:0000313" key="3">
    <source>
        <dbReference type="EMBL" id="PRD51801.1"/>
    </source>
</evidence>
<dbReference type="RefSeq" id="WP_105735359.1">
    <property type="nucleotide sequence ID" value="NZ_PVBT01000005.1"/>
</dbReference>
<dbReference type="EMBL" id="PVBT01000005">
    <property type="protein sequence ID" value="PRD51801.1"/>
    <property type="molecule type" value="Genomic_DNA"/>
</dbReference>
<reference evidence="3 4" key="1">
    <citation type="submission" date="2018-02" db="EMBL/GenBank/DDBJ databases">
        <title>The draft genome of Phyllobacterium myrsinacearum DSM5892.</title>
        <authorList>
            <person name="Li L."/>
            <person name="Liu L."/>
            <person name="Zhang X."/>
            <person name="Wang T."/>
        </authorList>
    </citation>
    <scope>NUCLEOTIDE SEQUENCE [LARGE SCALE GENOMIC DNA]</scope>
    <source>
        <strain evidence="3 4">DSM 5892</strain>
    </source>
</reference>
<keyword evidence="1" id="KW-0812">Transmembrane</keyword>